<dbReference type="Proteomes" id="UP000540656">
    <property type="component" value="Unassembled WGS sequence"/>
</dbReference>
<proteinExistence type="predicted"/>
<comment type="caution">
    <text evidence="1">The sequence shown here is derived from an EMBL/GenBank/DDBJ whole genome shotgun (WGS) entry which is preliminary data.</text>
</comment>
<gene>
    <name evidence="1" type="ORF">BJ980_002259</name>
</gene>
<dbReference type="InterPro" id="IPR043755">
    <property type="entry name" value="DUF5701"/>
</dbReference>
<keyword evidence="2" id="KW-1185">Reference proteome</keyword>
<dbReference type="Pfam" id="PF18959">
    <property type="entry name" value="DUF5701"/>
    <property type="match status" value="1"/>
</dbReference>
<evidence type="ECO:0000313" key="1">
    <source>
        <dbReference type="EMBL" id="NYG59336.1"/>
    </source>
</evidence>
<dbReference type="EMBL" id="JACCAA010000001">
    <property type="protein sequence ID" value="NYG59336.1"/>
    <property type="molecule type" value="Genomic_DNA"/>
</dbReference>
<organism evidence="1 2">
    <name type="scientific">Nocardioides daedukensis</name>
    <dbReference type="NCBI Taxonomy" id="634462"/>
    <lineage>
        <taxon>Bacteria</taxon>
        <taxon>Bacillati</taxon>
        <taxon>Actinomycetota</taxon>
        <taxon>Actinomycetes</taxon>
        <taxon>Propionibacteriales</taxon>
        <taxon>Nocardioidaceae</taxon>
        <taxon>Nocardioides</taxon>
    </lineage>
</organism>
<dbReference type="RefSeq" id="WP_179502395.1">
    <property type="nucleotide sequence ID" value="NZ_JACCAA010000001.1"/>
</dbReference>
<name>A0A7Y9UR62_9ACTN</name>
<reference evidence="1 2" key="1">
    <citation type="submission" date="2020-07" db="EMBL/GenBank/DDBJ databases">
        <title>Sequencing the genomes of 1000 actinobacteria strains.</title>
        <authorList>
            <person name="Klenk H.-P."/>
        </authorList>
    </citation>
    <scope>NUCLEOTIDE SEQUENCE [LARGE SCALE GENOMIC DNA]</scope>
    <source>
        <strain evidence="1 2">DSM 23819</strain>
    </source>
</reference>
<dbReference type="AlphaFoldDB" id="A0A7Y9UR62"/>
<evidence type="ECO:0000313" key="2">
    <source>
        <dbReference type="Proteomes" id="UP000540656"/>
    </source>
</evidence>
<sequence>MTLTDQLQHLIDLDLPVIADVTPADLAGWVAEVDGHPDGVLAVHPALAPPSTLAPLLSRQGKQGFVVHDMTDLDEFRPTPDLVIPDRPLYVVTGIDRGDDMLNWSPEEAAPAIAQRGRTPLTISEGISWLLQEPEVLVPNRCFMCIGSRKPKPKGYHARTPALWISGGTGHDGPARRDAPKVGWCWWRNRHTWLGFASATGRR</sequence>
<protein>
    <submittedName>
        <fullName evidence="1">Uncharacterized protein</fullName>
    </submittedName>
</protein>
<accession>A0A7Y9UR62</accession>